<dbReference type="Pfam" id="PF01676">
    <property type="entry name" value="Metalloenzyme"/>
    <property type="match status" value="1"/>
</dbReference>
<keyword evidence="9 17" id="KW-0479">Metal-binding</keyword>
<evidence type="ECO:0000256" key="15">
    <source>
        <dbReference type="PIRSR" id="PIRSR001492-1"/>
    </source>
</evidence>
<evidence type="ECO:0000256" key="8">
    <source>
        <dbReference type="ARBA" id="ARBA00022490"/>
    </source>
</evidence>
<dbReference type="FunFam" id="3.40.1450.10:FF:000002">
    <property type="entry name" value="2,3-bisphosphoglycerate-independent phosphoglycerate mutase"/>
    <property type="match status" value="1"/>
</dbReference>
<dbReference type="PIRSF" id="PIRSF001492">
    <property type="entry name" value="IPGAM"/>
    <property type="match status" value="1"/>
</dbReference>
<dbReference type="EC" id="5.4.2.12" evidence="7"/>
<comment type="subunit">
    <text evidence="6">Monomer.</text>
</comment>
<dbReference type="GO" id="GO:0010037">
    <property type="term" value="P:response to carbon dioxide"/>
    <property type="evidence" value="ECO:0007669"/>
    <property type="project" value="UniProtKB-ARBA"/>
</dbReference>
<feature type="binding site" evidence="16">
    <location>
        <position position="140"/>
    </location>
    <ligand>
        <name>substrate</name>
    </ligand>
</feature>
<keyword evidence="21" id="KW-1185">Reference proteome</keyword>
<reference evidence="20 21" key="1">
    <citation type="journal article" date="2023" name="G3 (Bethesda)">
        <title>A chromosome-length genome assembly and annotation of blackberry (Rubus argutus, cv. 'Hillquist').</title>
        <authorList>
            <person name="Bruna T."/>
            <person name="Aryal R."/>
            <person name="Dudchenko O."/>
            <person name="Sargent D.J."/>
            <person name="Mead D."/>
            <person name="Buti M."/>
            <person name="Cavallini A."/>
            <person name="Hytonen T."/>
            <person name="Andres J."/>
            <person name="Pham M."/>
            <person name="Weisz D."/>
            <person name="Mascagni F."/>
            <person name="Usai G."/>
            <person name="Natali L."/>
            <person name="Bassil N."/>
            <person name="Fernandez G.E."/>
            <person name="Lomsadze A."/>
            <person name="Armour M."/>
            <person name="Olukolu B."/>
            <person name="Poorten T."/>
            <person name="Britton C."/>
            <person name="Davik J."/>
            <person name="Ashrafi H."/>
            <person name="Aiden E.L."/>
            <person name="Borodovsky M."/>
            <person name="Worthington M."/>
        </authorList>
    </citation>
    <scope>NUCLEOTIDE SEQUENCE [LARGE SCALE GENOMIC DNA]</scope>
    <source>
        <strain evidence="20">PI 553951</strain>
    </source>
</reference>
<evidence type="ECO:0000256" key="14">
    <source>
        <dbReference type="ARBA" id="ARBA00078264"/>
    </source>
</evidence>
<keyword evidence="12" id="KW-0413">Isomerase</keyword>
<dbReference type="Gene3D" id="3.40.720.10">
    <property type="entry name" value="Alkaline Phosphatase, subunit A"/>
    <property type="match status" value="1"/>
</dbReference>
<evidence type="ECO:0000256" key="6">
    <source>
        <dbReference type="ARBA" id="ARBA00011245"/>
    </source>
</evidence>
<dbReference type="InterPro" id="IPR036646">
    <property type="entry name" value="PGAM_B_sf"/>
</dbReference>
<feature type="binding site" evidence="17">
    <location>
        <position position="472"/>
    </location>
    <ligand>
        <name>Mn(2+)</name>
        <dbReference type="ChEBI" id="CHEBI:29035"/>
        <label>2</label>
    </ligand>
</feature>
<feature type="binding site" evidence="16">
    <location>
        <begin position="170"/>
        <end position="171"/>
    </location>
    <ligand>
        <name>substrate</name>
    </ligand>
</feature>
<dbReference type="PANTHER" id="PTHR31637">
    <property type="entry name" value="2,3-BISPHOSPHOGLYCERATE-INDEPENDENT PHOSPHOGLYCERATE MUTASE"/>
    <property type="match status" value="1"/>
</dbReference>
<evidence type="ECO:0000256" key="11">
    <source>
        <dbReference type="ARBA" id="ARBA00023211"/>
    </source>
</evidence>
<dbReference type="GO" id="GO:0005737">
    <property type="term" value="C:cytoplasm"/>
    <property type="evidence" value="ECO:0007669"/>
    <property type="project" value="UniProtKB-SubCell"/>
</dbReference>
<evidence type="ECO:0000313" key="20">
    <source>
        <dbReference type="EMBL" id="KAK9920168.1"/>
    </source>
</evidence>
<sequence>MGSSGASWKLADHPKLPKGKVIGLIVLDGWGEADADQYNCIHVAETPTMDSLKKGAPEKWRLVKAHGSAVGLPTEDDMGNSEVGHNALGAGRIFAQGAKLVDSALETGKIYQGSGFKYIKESFETGTLHLIGLLSDGGVHSRLDQVVLLLNGAAKHGAKRIRLHVLTDGRDVLDGSSVGFAETLENELAKLREIGVDAQVASGGGRMYVTMDRYENDWEVVKRGWDAQVLGEAPHKFRNSVEAIKKLRTEAKATDQYLPPFVIVDDSGKPVGPIVDGDAVVTFNFRADRMVMLAKALEYADFDKFDRVRVPKIRYAGMLQYDGELKLPSHYLVDPPEIDRTSGEYLTYNGVHTFACSETVKFGHVTFFWNGNRSGYFNDKMEEYVEVPSDSGITFNVQPKMKAVEIAEKARDAILSGKFQQVRVNLPNGDMVGHTGDIEATVVACKAADEAVKIMLDAIEQVGGIYVVTADHGNAEDMVKRNKTGQPALDKSGNIQILTSHTLQPVLIDGFCFCLSRFQLQLEGPGLAPGVRFRKDLPSGGLANVAATVINLHGFEAPADYEPSLIEVVDN</sequence>
<dbReference type="GO" id="GO:0010118">
    <property type="term" value="P:stomatal movement"/>
    <property type="evidence" value="ECO:0007669"/>
    <property type="project" value="UniProtKB-ARBA"/>
</dbReference>
<feature type="binding site" evidence="17">
    <location>
        <position position="434"/>
    </location>
    <ligand>
        <name>Mn(2+)</name>
        <dbReference type="ChEBI" id="CHEBI:29035"/>
        <label>1</label>
    </ligand>
</feature>
<accession>A0AAW1W6E7</accession>
<dbReference type="GO" id="GO:0006007">
    <property type="term" value="P:glucose catabolic process"/>
    <property type="evidence" value="ECO:0007669"/>
    <property type="project" value="InterPro"/>
</dbReference>
<keyword evidence="10" id="KW-0324">Glycolysis</keyword>
<feature type="binding site" evidence="16">
    <location>
        <position position="361"/>
    </location>
    <ligand>
        <name>substrate</name>
    </ligand>
</feature>
<organism evidence="20 21">
    <name type="scientific">Rubus argutus</name>
    <name type="common">Southern blackberry</name>
    <dbReference type="NCBI Taxonomy" id="59490"/>
    <lineage>
        <taxon>Eukaryota</taxon>
        <taxon>Viridiplantae</taxon>
        <taxon>Streptophyta</taxon>
        <taxon>Embryophyta</taxon>
        <taxon>Tracheophyta</taxon>
        <taxon>Spermatophyta</taxon>
        <taxon>Magnoliopsida</taxon>
        <taxon>eudicotyledons</taxon>
        <taxon>Gunneridae</taxon>
        <taxon>Pentapetalae</taxon>
        <taxon>rosids</taxon>
        <taxon>fabids</taxon>
        <taxon>Rosales</taxon>
        <taxon>Rosaceae</taxon>
        <taxon>Rosoideae</taxon>
        <taxon>Rosoideae incertae sedis</taxon>
        <taxon>Rubus</taxon>
    </lineage>
</organism>
<dbReference type="EMBL" id="JBEDUW010000006">
    <property type="protein sequence ID" value="KAK9920168.1"/>
    <property type="molecule type" value="Genomic_DNA"/>
</dbReference>
<comment type="subcellular location">
    <subcellularLocation>
        <location evidence="3">Cytoplasm</location>
    </subcellularLocation>
</comment>
<feature type="binding site" evidence="17">
    <location>
        <position position="81"/>
    </location>
    <ligand>
        <name>Mn(2+)</name>
        <dbReference type="ChEBI" id="CHEBI:29035"/>
        <label>2</label>
    </ligand>
</feature>
<name>A0AAW1W6E7_RUBAR</name>
<evidence type="ECO:0000259" key="18">
    <source>
        <dbReference type="Pfam" id="PF01676"/>
    </source>
</evidence>
<evidence type="ECO:0000256" key="17">
    <source>
        <dbReference type="PIRSR" id="PIRSR001492-3"/>
    </source>
</evidence>
<evidence type="ECO:0000256" key="3">
    <source>
        <dbReference type="ARBA" id="ARBA00004496"/>
    </source>
</evidence>
<evidence type="ECO:0000256" key="1">
    <source>
        <dbReference type="ARBA" id="ARBA00000370"/>
    </source>
</evidence>
<feature type="binding site" evidence="17">
    <location>
        <position position="501"/>
    </location>
    <ligand>
        <name>Mn(2+)</name>
        <dbReference type="ChEBI" id="CHEBI:29035"/>
        <label>1</label>
    </ligand>
</feature>
<dbReference type="SUPFAM" id="SSF53649">
    <property type="entry name" value="Alkaline phosphatase-like"/>
    <property type="match status" value="1"/>
</dbReference>
<evidence type="ECO:0000256" key="13">
    <source>
        <dbReference type="ARBA" id="ARBA00071648"/>
    </source>
</evidence>
<dbReference type="CDD" id="cd16010">
    <property type="entry name" value="iPGM"/>
    <property type="match status" value="1"/>
</dbReference>
<evidence type="ECO:0000313" key="21">
    <source>
        <dbReference type="Proteomes" id="UP001457282"/>
    </source>
</evidence>
<dbReference type="GO" id="GO:0009637">
    <property type="term" value="P:response to blue light"/>
    <property type="evidence" value="ECO:0007669"/>
    <property type="project" value="UniProtKB-ARBA"/>
</dbReference>
<comment type="caution">
    <text evidence="20">The sequence shown here is derived from an EMBL/GenBank/DDBJ whole genome shotgun (WGS) entry which is preliminary data.</text>
</comment>
<evidence type="ECO:0000256" key="7">
    <source>
        <dbReference type="ARBA" id="ARBA00012026"/>
    </source>
</evidence>
<evidence type="ECO:0000259" key="19">
    <source>
        <dbReference type="Pfam" id="PF06415"/>
    </source>
</evidence>
<dbReference type="SUPFAM" id="SSF64158">
    <property type="entry name" value="2,3-Bisphosphoglycerate-independent phosphoglycerate mutase, substrate-binding domain"/>
    <property type="match status" value="1"/>
</dbReference>
<proteinExistence type="inferred from homology"/>
<evidence type="ECO:0000256" key="16">
    <source>
        <dbReference type="PIRSR" id="PIRSR001492-2"/>
    </source>
</evidence>
<feature type="binding site" evidence="17">
    <location>
        <position position="28"/>
    </location>
    <ligand>
        <name>Mn(2+)</name>
        <dbReference type="ChEBI" id="CHEBI:29035"/>
        <label>2</label>
    </ligand>
</feature>
<dbReference type="InterPro" id="IPR006124">
    <property type="entry name" value="Metalloenzyme"/>
</dbReference>
<dbReference type="GO" id="GO:0006096">
    <property type="term" value="P:glycolytic process"/>
    <property type="evidence" value="ECO:0007669"/>
    <property type="project" value="UniProtKB-KW"/>
</dbReference>
<comment type="similarity">
    <text evidence="5">Belongs to the BPG-independent phosphoglycerate mutase family.</text>
</comment>
<evidence type="ECO:0000256" key="5">
    <source>
        <dbReference type="ARBA" id="ARBA00008819"/>
    </source>
</evidence>
<dbReference type="NCBIfam" id="TIGR01307">
    <property type="entry name" value="pgm_bpd_ind"/>
    <property type="match status" value="1"/>
</dbReference>
<keyword evidence="11 17" id="KW-0464">Manganese</keyword>
<feature type="binding site" evidence="16">
    <location>
        <begin position="286"/>
        <end position="289"/>
    </location>
    <ligand>
        <name>substrate</name>
    </ligand>
</feature>
<dbReference type="InterPro" id="IPR011258">
    <property type="entry name" value="BPG-indep_PGM_N"/>
</dbReference>
<evidence type="ECO:0000256" key="12">
    <source>
        <dbReference type="ARBA" id="ARBA00023235"/>
    </source>
</evidence>
<protein>
    <recommendedName>
        <fullName evidence="13">2,3-bisphosphoglycerate-independent phosphoglycerate mutase</fullName>
        <ecNumber evidence="7">5.4.2.12</ecNumber>
    </recommendedName>
    <alternativeName>
        <fullName evidence="14">PGAM-I</fullName>
    </alternativeName>
</protein>
<feature type="binding site" evidence="17">
    <location>
        <position position="471"/>
    </location>
    <ligand>
        <name>Mn(2+)</name>
        <dbReference type="ChEBI" id="CHEBI:29035"/>
        <label>2</label>
    </ligand>
</feature>
<dbReference type="Gene3D" id="3.40.1450.10">
    <property type="entry name" value="BPG-independent phosphoglycerate mutase, domain B"/>
    <property type="match status" value="1"/>
</dbReference>
<dbReference type="AlphaFoldDB" id="A0AAW1W6E7"/>
<dbReference type="Pfam" id="PF06415">
    <property type="entry name" value="iPGM_N"/>
    <property type="match status" value="1"/>
</dbReference>
<dbReference type="PANTHER" id="PTHR31637:SF7">
    <property type="entry name" value="2,3-BISPHOSPHOGLYCERATE-INDEPENDENT PHOSPHOGLYCERATE MUTASE 1"/>
    <property type="match status" value="1"/>
</dbReference>
<evidence type="ECO:0000256" key="2">
    <source>
        <dbReference type="ARBA" id="ARBA00001936"/>
    </source>
</evidence>
<dbReference type="Proteomes" id="UP001457282">
    <property type="component" value="Unassembled WGS sequence"/>
</dbReference>
<keyword evidence="8" id="KW-0963">Cytoplasm</keyword>
<comment type="pathway">
    <text evidence="4">Carbohydrate degradation; glycolysis; pyruvate from D-glyceraldehyde 3-phosphate: step 3/5.</text>
</comment>
<dbReference type="GO" id="GO:0030145">
    <property type="term" value="F:manganese ion binding"/>
    <property type="evidence" value="ECO:0007669"/>
    <property type="project" value="InterPro"/>
</dbReference>
<comment type="cofactor">
    <cofactor evidence="2">
        <name>Mn(2+)</name>
        <dbReference type="ChEBI" id="CHEBI:29035"/>
    </cofactor>
</comment>
<evidence type="ECO:0000256" key="4">
    <source>
        <dbReference type="ARBA" id="ARBA00004798"/>
    </source>
</evidence>
<feature type="binding site" evidence="16">
    <location>
        <position position="206"/>
    </location>
    <ligand>
        <name>substrate</name>
    </ligand>
</feature>
<comment type="catalytic activity">
    <reaction evidence="1">
        <text>(2R)-2-phosphoglycerate = (2R)-3-phosphoglycerate</text>
        <dbReference type="Rhea" id="RHEA:15901"/>
        <dbReference type="ChEBI" id="CHEBI:58272"/>
        <dbReference type="ChEBI" id="CHEBI:58289"/>
        <dbReference type="EC" id="5.4.2.12"/>
    </reaction>
</comment>
<feature type="domain" description="Metalloenzyme" evidence="18">
    <location>
        <begin position="22"/>
        <end position="556"/>
    </location>
</feature>
<feature type="active site" description="Phosphoserine intermediate" evidence="15">
    <location>
        <position position="81"/>
    </location>
</feature>
<evidence type="ECO:0000256" key="9">
    <source>
        <dbReference type="ARBA" id="ARBA00022723"/>
    </source>
</evidence>
<feature type="binding site" evidence="17">
    <location>
        <position position="430"/>
    </location>
    <ligand>
        <name>Mn(2+)</name>
        <dbReference type="ChEBI" id="CHEBI:29035"/>
        <label>1</label>
    </ligand>
</feature>
<feature type="binding site" evidence="16">
    <location>
        <position position="213"/>
    </location>
    <ligand>
        <name>substrate</name>
    </ligand>
</feature>
<dbReference type="InterPro" id="IPR017850">
    <property type="entry name" value="Alkaline_phosphatase_core_sf"/>
</dbReference>
<evidence type="ECO:0000256" key="10">
    <source>
        <dbReference type="ARBA" id="ARBA00023152"/>
    </source>
</evidence>
<dbReference type="InterPro" id="IPR005995">
    <property type="entry name" value="Pgm_bpd_ind"/>
</dbReference>
<feature type="domain" description="BPG-independent PGAM N-terminal" evidence="19">
    <location>
        <begin position="101"/>
        <end position="322"/>
    </location>
</feature>
<dbReference type="GO" id="GO:0004619">
    <property type="term" value="F:phosphoglycerate mutase activity"/>
    <property type="evidence" value="ECO:0007669"/>
    <property type="project" value="UniProtKB-EC"/>
</dbReference>
<gene>
    <name evidence="20" type="ORF">M0R45_028727</name>
</gene>